<name>A0A0F9CYM6_9ZZZZ</name>
<comment type="caution">
    <text evidence="2">The sequence shown here is derived from an EMBL/GenBank/DDBJ whole genome shotgun (WGS) entry which is preliminary data.</text>
</comment>
<evidence type="ECO:0000313" key="2">
    <source>
        <dbReference type="EMBL" id="KKL54488.1"/>
    </source>
</evidence>
<dbReference type="Gene3D" id="2.60.40.10">
    <property type="entry name" value="Immunoglobulins"/>
    <property type="match status" value="1"/>
</dbReference>
<dbReference type="Gene3D" id="2.60.40.4070">
    <property type="match status" value="1"/>
</dbReference>
<dbReference type="InterPro" id="IPR013783">
    <property type="entry name" value="Ig-like_fold"/>
</dbReference>
<dbReference type="Pfam" id="PF13860">
    <property type="entry name" value="FlgD_ig"/>
    <property type="match status" value="1"/>
</dbReference>
<dbReference type="InterPro" id="IPR025965">
    <property type="entry name" value="FlgD/Vpr_Ig-like"/>
</dbReference>
<gene>
    <name evidence="2" type="ORF">LCGC14_2264900</name>
</gene>
<reference evidence="2" key="1">
    <citation type="journal article" date="2015" name="Nature">
        <title>Complex archaea that bridge the gap between prokaryotes and eukaryotes.</title>
        <authorList>
            <person name="Spang A."/>
            <person name="Saw J.H."/>
            <person name="Jorgensen S.L."/>
            <person name="Zaremba-Niedzwiedzka K."/>
            <person name="Martijn J."/>
            <person name="Lind A.E."/>
            <person name="van Eijk R."/>
            <person name="Schleper C."/>
            <person name="Guy L."/>
            <person name="Ettema T.J."/>
        </authorList>
    </citation>
    <scope>NUCLEOTIDE SEQUENCE</scope>
</reference>
<evidence type="ECO:0000259" key="1">
    <source>
        <dbReference type="Pfam" id="PF13860"/>
    </source>
</evidence>
<protein>
    <recommendedName>
        <fullName evidence="1">FlgD/Vpr Ig-like domain-containing protein</fullName>
    </recommendedName>
</protein>
<dbReference type="NCBIfam" id="TIGR04183">
    <property type="entry name" value="Por_Secre_tail"/>
    <property type="match status" value="1"/>
</dbReference>
<accession>A0A0F9CYM6</accession>
<dbReference type="EMBL" id="LAZR01031182">
    <property type="protein sequence ID" value="KKL54488.1"/>
    <property type="molecule type" value="Genomic_DNA"/>
</dbReference>
<feature type="domain" description="FlgD/Vpr Ig-like" evidence="1">
    <location>
        <begin position="274"/>
        <end position="345"/>
    </location>
</feature>
<organism evidence="2">
    <name type="scientific">marine sediment metagenome</name>
    <dbReference type="NCBI Taxonomy" id="412755"/>
    <lineage>
        <taxon>unclassified sequences</taxon>
        <taxon>metagenomes</taxon>
        <taxon>ecological metagenomes</taxon>
    </lineage>
</organism>
<proteinExistence type="predicted"/>
<dbReference type="InterPro" id="IPR026444">
    <property type="entry name" value="Secre_tail"/>
</dbReference>
<sequence length="360" mass="39289">MTYYYVVRAQDAAGNIETNSNEVWVTASLAGPSVNVSDVYLKYEEELLYDLASSTNSGAPTVFAKGKIDKIYLRLNLVGGFELSKSSSSIVLFRGIGDDAEEVLGSEEIKEGTGWAEFIFHIDPSFDPDIDEHWRDALYWVDVSVVSTGDSVNDFDFYFLYDTTAPAVPDFGITSFDASSGTISVSGKTWPDSSNPQQVEIFLNSTSQGVVTADGAGNFNMDNLILATGDNYIAVQSTDRAGNKSSLSGSLRQEYNSQNLLSIVIRSSHVVKSGSATIPVTIIYSVTEPAQVSIYIYNLLGEIVREWSQWVDPGGEPEWSWLGDNMYGETVNNGVYIIKVTADNGSGRKENVTKLLGVLR</sequence>
<dbReference type="AlphaFoldDB" id="A0A0F9CYM6"/>